<proteinExistence type="predicted"/>
<dbReference type="EMBL" id="JAASQJ010000002">
    <property type="protein sequence ID" value="NIJ53515.1"/>
    <property type="molecule type" value="Genomic_DNA"/>
</dbReference>
<name>A0ABX0UPA5_9BACT</name>
<keyword evidence="2" id="KW-1185">Reference proteome</keyword>
<evidence type="ECO:0000313" key="1">
    <source>
        <dbReference type="EMBL" id="NIJ53515.1"/>
    </source>
</evidence>
<protein>
    <submittedName>
        <fullName evidence="1">Uncharacterized protein</fullName>
    </submittedName>
</protein>
<sequence length="45" mass="5316">MKERERISNLKELMAEGLIRLDILEDGQKNLMQGQSRWNHARGYS</sequence>
<evidence type="ECO:0000313" key="2">
    <source>
        <dbReference type="Proteomes" id="UP001179181"/>
    </source>
</evidence>
<comment type="caution">
    <text evidence="1">The sequence shown here is derived from an EMBL/GenBank/DDBJ whole genome shotgun (WGS) entry which is preliminary data.</text>
</comment>
<accession>A0ABX0UPA5</accession>
<dbReference type="Proteomes" id="UP001179181">
    <property type="component" value="Unassembled WGS sequence"/>
</dbReference>
<organism evidence="1 2">
    <name type="scientific">Dyadobacter arcticus</name>
    <dbReference type="NCBI Taxonomy" id="1078754"/>
    <lineage>
        <taxon>Bacteria</taxon>
        <taxon>Pseudomonadati</taxon>
        <taxon>Bacteroidota</taxon>
        <taxon>Cytophagia</taxon>
        <taxon>Cytophagales</taxon>
        <taxon>Spirosomataceae</taxon>
        <taxon>Dyadobacter</taxon>
    </lineage>
</organism>
<reference evidence="1 2" key="1">
    <citation type="submission" date="2020-03" db="EMBL/GenBank/DDBJ databases">
        <title>Genomic Encyclopedia of Type Strains, Phase IV (KMG-IV): sequencing the most valuable type-strain genomes for metagenomic binning, comparative biology and taxonomic classification.</title>
        <authorList>
            <person name="Goeker M."/>
        </authorList>
    </citation>
    <scope>NUCLEOTIDE SEQUENCE [LARGE SCALE GENOMIC DNA]</scope>
    <source>
        <strain evidence="1 2">DSM 102865</strain>
    </source>
</reference>
<gene>
    <name evidence="1" type="ORF">FHS68_002685</name>
</gene>
<dbReference type="RefSeq" id="WP_167270670.1">
    <property type="nucleotide sequence ID" value="NZ_JAASQJ010000002.1"/>
</dbReference>